<evidence type="ECO:0000313" key="3">
    <source>
        <dbReference type="Proteomes" id="UP001345219"/>
    </source>
</evidence>
<keyword evidence="1" id="KW-0021">Allosteric enzyme</keyword>
<dbReference type="GO" id="GO:0003872">
    <property type="term" value="F:6-phosphofructokinase activity"/>
    <property type="evidence" value="ECO:0007669"/>
    <property type="project" value="InterPro"/>
</dbReference>
<dbReference type="SUPFAM" id="SSF53784">
    <property type="entry name" value="Phosphofructokinase"/>
    <property type="match status" value="1"/>
</dbReference>
<evidence type="ECO:0000313" key="2">
    <source>
        <dbReference type="EMBL" id="KAK4781213.1"/>
    </source>
</evidence>
<sequence length="60" mass="6831">MYATLASWDVDCRLIPESPFYLEGPGGFFEFIERRLRENGHMVIVIAQGAGQELLRSQKS</sequence>
<gene>
    <name evidence="2" type="ORF">SAY87_017319</name>
</gene>
<dbReference type="Gene3D" id="3.40.50.460">
    <property type="entry name" value="Phosphofructokinase domain"/>
    <property type="match status" value="1"/>
</dbReference>
<protein>
    <submittedName>
        <fullName evidence="2">Uncharacterized protein</fullName>
    </submittedName>
</protein>
<name>A0AAN7L2U1_9MYRT</name>
<dbReference type="InterPro" id="IPR050929">
    <property type="entry name" value="PFKA"/>
</dbReference>
<evidence type="ECO:0000256" key="1">
    <source>
        <dbReference type="ARBA" id="ARBA00022533"/>
    </source>
</evidence>
<dbReference type="InterPro" id="IPR035966">
    <property type="entry name" value="PKF_sf"/>
</dbReference>
<dbReference type="AlphaFoldDB" id="A0AAN7L2U1"/>
<keyword evidence="3" id="KW-1185">Reference proteome</keyword>
<dbReference type="Proteomes" id="UP001345219">
    <property type="component" value="Chromosome 13"/>
</dbReference>
<organism evidence="2 3">
    <name type="scientific">Trapa incisa</name>
    <dbReference type="NCBI Taxonomy" id="236973"/>
    <lineage>
        <taxon>Eukaryota</taxon>
        <taxon>Viridiplantae</taxon>
        <taxon>Streptophyta</taxon>
        <taxon>Embryophyta</taxon>
        <taxon>Tracheophyta</taxon>
        <taxon>Spermatophyta</taxon>
        <taxon>Magnoliopsida</taxon>
        <taxon>eudicotyledons</taxon>
        <taxon>Gunneridae</taxon>
        <taxon>Pentapetalae</taxon>
        <taxon>rosids</taxon>
        <taxon>malvids</taxon>
        <taxon>Myrtales</taxon>
        <taxon>Lythraceae</taxon>
        <taxon>Trapa</taxon>
    </lineage>
</organism>
<proteinExistence type="predicted"/>
<comment type="caution">
    <text evidence="2">The sequence shown here is derived from an EMBL/GenBank/DDBJ whole genome shotgun (WGS) entry which is preliminary data.</text>
</comment>
<dbReference type="EMBL" id="JAXIOK010000001">
    <property type="protein sequence ID" value="KAK4781213.1"/>
    <property type="molecule type" value="Genomic_DNA"/>
</dbReference>
<accession>A0AAN7L2U1</accession>
<reference evidence="2 3" key="1">
    <citation type="journal article" date="2023" name="Hortic Res">
        <title>Pangenome of water caltrop reveals structural variations and asymmetric subgenome divergence after allopolyploidization.</title>
        <authorList>
            <person name="Zhang X."/>
            <person name="Chen Y."/>
            <person name="Wang L."/>
            <person name="Yuan Y."/>
            <person name="Fang M."/>
            <person name="Shi L."/>
            <person name="Lu R."/>
            <person name="Comes H.P."/>
            <person name="Ma Y."/>
            <person name="Chen Y."/>
            <person name="Huang G."/>
            <person name="Zhou Y."/>
            <person name="Zheng Z."/>
            <person name="Qiu Y."/>
        </authorList>
    </citation>
    <scope>NUCLEOTIDE SEQUENCE [LARGE SCALE GENOMIC DNA]</scope>
    <source>
        <tissue evidence="2">Roots</tissue>
    </source>
</reference>
<dbReference type="PANTHER" id="PTHR45770">
    <property type="entry name" value="ATP-DEPENDENT 6-PHOSPHOFRUCTOKINASE 1"/>
    <property type="match status" value="1"/>
</dbReference>